<dbReference type="Gene3D" id="2.70.70.10">
    <property type="entry name" value="Glucose Permease (Domain IIA)"/>
    <property type="match status" value="1"/>
</dbReference>
<evidence type="ECO:0000256" key="4">
    <source>
        <dbReference type="ARBA" id="ARBA00022597"/>
    </source>
</evidence>
<feature type="transmembrane region" description="Helical" evidence="12">
    <location>
        <begin position="70"/>
        <end position="88"/>
    </location>
</feature>
<evidence type="ECO:0000256" key="8">
    <source>
        <dbReference type="ARBA" id="ARBA00022777"/>
    </source>
</evidence>
<feature type="transmembrane region" description="Helical" evidence="12">
    <location>
        <begin position="95"/>
        <end position="116"/>
    </location>
</feature>
<organism evidence="16 17">
    <name type="scientific">Eubacterium album</name>
    <dbReference type="NCBI Taxonomy" id="2978477"/>
    <lineage>
        <taxon>Bacteria</taxon>
        <taxon>Bacillati</taxon>
        <taxon>Bacillota</taxon>
        <taxon>Clostridia</taxon>
        <taxon>Eubacteriales</taxon>
        <taxon>Eubacteriaceae</taxon>
        <taxon>Eubacterium</taxon>
    </lineage>
</organism>
<dbReference type="InterPro" id="IPR001996">
    <property type="entry name" value="PTS_IIB_1"/>
</dbReference>
<keyword evidence="3" id="KW-1003">Cell membrane</keyword>
<evidence type="ECO:0000259" key="13">
    <source>
        <dbReference type="PROSITE" id="PS51093"/>
    </source>
</evidence>
<feature type="domain" description="PTS EIIA type-1" evidence="13">
    <location>
        <begin position="585"/>
        <end position="689"/>
    </location>
</feature>
<evidence type="ECO:0000313" key="17">
    <source>
        <dbReference type="Proteomes" id="UP001431199"/>
    </source>
</evidence>
<dbReference type="PROSITE" id="PS00371">
    <property type="entry name" value="PTS_EIIA_TYPE_1_HIS"/>
    <property type="match status" value="1"/>
</dbReference>
<keyword evidence="9 12" id="KW-1133">Transmembrane helix</keyword>
<keyword evidence="4" id="KW-0762">Sugar transport</keyword>
<evidence type="ECO:0000256" key="9">
    <source>
        <dbReference type="ARBA" id="ARBA00022989"/>
    </source>
</evidence>
<dbReference type="PROSITE" id="PS51098">
    <property type="entry name" value="PTS_EIIB_TYPE_1"/>
    <property type="match status" value="1"/>
</dbReference>
<dbReference type="InterPro" id="IPR011055">
    <property type="entry name" value="Dup_hybrid_motif"/>
</dbReference>
<dbReference type="SUPFAM" id="SSF55604">
    <property type="entry name" value="Glucose permease domain IIB"/>
    <property type="match status" value="1"/>
</dbReference>
<dbReference type="Proteomes" id="UP001431199">
    <property type="component" value="Unassembled WGS sequence"/>
</dbReference>
<dbReference type="InterPro" id="IPR003352">
    <property type="entry name" value="PTS_EIIC"/>
</dbReference>
<feature type="transmembrane region" description="Helical" evidence="12">
    <location>
        <begin position="364"/>
        <end position="385"/>
    </location>
</feature>
<dbReference type="Pfam" id="PF00358">
    <property type="entry name" value="PTS_EIIA_1"/>
    <property type="match status" value="1"/>
</dbReference>
<dbReference type="PANTHER" id="PTHR30009:SF24">
    <property type="entry name" value="PTS SYSTEM, IIBC COMPONENT"/>
    <property type="match status" value="1"/>
</dbReference>
<dbReference type="CDD" id="cd00212">
    <property type="entry name" value="PTS_IIB_glc"/>
    <property type="match status" value="1"/>
</dbReference>
<dbReference type="Gene3D" id="3.30.1360.60">
    <property type="entry name" value="Glucose permease domain IIB"/>
    <property type="match status" value="1"/>
</dbReference>
<comment type="caution">
    <text evidence="16">The sequence shown here is derived from an EMBL/GenBank/DDBJ whole genome shotgun (WGS) entry which is preliminary data.</text>
</comment>
<evidence type="ECO:0000256" key="11">
    <source>
        <dbReference type="PROSITE-ProRule" id="PRU00421"/>
    </source>
</evidence>
<dbReference type="Pfam" id="PF00367">
    <property type="entry name" value="PTS_EIIB"/>
    <property type="match status" value="1"/>
</dbReference>
<dbReference type="EMBL" id="JAODBU010000007">
    <property type="protein sequence ID" value="MCT7399093.1"/>
    <property type="molecule type" value="Genomic_DNA"/>
</dbReference>
<feature type="transmembrane region" description="Helical" evidence="12">
    <location>
        <begin position="175"/>
        <end position="198"/>
    </location>
</feature>
<dbReference type="PANTHER" id="PTHR30009">
    <property type="entry name" value="CYTOCHROME C-TYPE SYNTHESIS PROTEIN AND PTS TRANSMEMBRANE COMPONENT"/>
    <property type="match status" value="1"/>
</dbReference>
<feature type="transmembrane region" description="Helical" evidence="12">
    <location>
        <begin position="136"/>
        <end position="154"/>
    </location>
</feature>
<evidence type="ECO:0000256" key="7">
    <source>
        <dbReference type="ARBA" id="ARBA00022692"/>
    </source>
</evidence>
<evidence type="ECO:0000256" key="6">
    <source>
        <dbReference type="ARBA" id="ARBA00022683"/>
    </source>
</evidence>
<dbReference type="PROSITE" id="PS51103">
    <property type="entry name" value="PTS_EIIC_TYPE_1"/>
    <property type="match status" value="1"/>
</dbReference>
<evidence type="ECO:0000256" key="2">
    <source>
        <dbReference type="ARBA" id="ARBA00022448"/>
    </source>
</evidence>
<name>A0ABT2M1U3_9FIRM</name>
<protein>
    <submittedName>
        <fullName evidence="16">Glucose PTS transporter subunit IIA</fullName>
    </submittedName>
</protein>
<evidence type="ECO:0000256" key="3">
    <source>
        <dbReference type="ARBA" id="ARBA00022475"/>
    </source>
</evidence>
<keyword evidence="6" id="KW-0598">Phosphotransferase system</keyword>
<dbReference type="InterPro" id="IPR013013">
    <property type="entry name" value="PTS_EIIC_1"/>
</dbReference>
<keyword evidence="5" id="KW-0808">Transferase</keyword>
<keyword evidence="8" id="KW-0418">Kinase</keyword>
<dbReference type="InterPro" id="IPR001127">
    <property type="entry name" value="PTS_EIIA_1_perm"/>
</dbReference>
<evidence type="ECO:0000313" key="16">
    <source>
        <dbReference type="EMBL" id="MCT7399093.1"/>
    </source>
</evidence>
<dbReference type="Pfam" id="PF02378">
    <property type="entry name" value="PTS_EIIC"/>
    <property type="match status" value="1"/>
</dbReference>
<dbReference type="InterPro" id="IPR036878">
    <property type="entry name" value="Glu_permease_IIB"/>
</dbReference>
<evidence type="ECO:0000256" key="1">
    <source>
        <dbReference type="ARBA" id="ARBA00004651"/>
    </source>
</evidence>
<reference evidence="16" key="1">
    <citation type="submission" date="2022-09" db="EMBL/GenBank/DDBJ databases">
        <title>Eubacterium sp. LFL-14 isolated from human feces.</title>
        <authorList>
            <person name="Liu F."/>
        </authorList>
    </citation>
    <scope>NUCLEOTIDE SEQUENCE</scope>
    <source>
        <strain evidence="16">LFL-14</strain>
    </source>
</reference>
<comment type="subcellular location">
    <subcellularLocation>
        <location evidence="1">Cell membrane</location>
        <topology evidence="1">Multi-pass membrane protein</topology>
    </subcellularLocation>
</comment>
<gene>
    <name evidence="16" type="ORF">N5B56_08365</name>
</gene>
<feature type="transmembrane region" description="Helical" evidence="12">
    <location>
        <begin position="45"/>
        <end position="64"/>
    </location>
</feature>
<proteinExistence type="predicted"/>
<evidence type="ECO:0000256" key="10">
    <source>
        <dbReference type="ARBA" id="ARBA00023136"/>
    </source>
</evidence>
<feature type="domain" description="PTS EIIB type-1" evidence="14">
    <location>
        <begin position="454"/>
        <end position="535"/>
    </location>
</feature>
<keyword evidence="17" id="KW-1185">Reference proteome</keyword>
<keyword evidence="2" id="KW-0813">Transport</keyword>
<evidence type="ECO:0000259" key="14">
    <source>
        <dbReference type="PROSITE" id="PS51098"/>
    </source>
</evidence>
<dbReference type="RefSeq" id="WP_260978723.1">
    <property type="nucleotide sequence ID" value="NZ_JAODBU010000007.1"/>
</dbReference>
<dbReference type="NCBIfam" id="TIGR00826">
    <property type="entry name" value="EIIB_glc"/>
    <property type="match status" value="1"/>
</dbReference>
<keyword evidence="7 12" id="KW-0812">Transmembrane</keyword>
<evidence type="ECO:0000259" key="15">
    <source>
        <dbReference type="PROSITE" id="PS51103"/>
    </source>
</evidence>
<evidence type="ECO:0000256" key="5">
    <source>
        <dbReference type="ARBA" id="ARBA00022679"/>
    </source>
</evidence>
<accession>A0ABT2M1U3</accession>
<sequence length="717" mass="77837">MKDKIFGVLQRVGRSFMLPIAILPVAGLLLGLGSSFTNETMLKTYGLWNVMGPGTLFNAIFQVMSDAGNIVFANLPIIFAMGVAIGMAKKEKEVAALSAAIAFFIMHASIGAMITINGGAEKMLEGATADVVGITSLQMGVFGGIIVGLGVAALHNKFYKIQLPQVLSFFGGTRFVPIICSLVYTLVGILMFFIWPVIQSGIYSVGDLVLNSGYAGTWVYGFMERLLIPFGLHHVFYLPFWQTGVGGTMEVGGQLIEGAQNIFFAQLADPTVTEFSVSATRFMSGKFPLMIFGLPGAALAMYKTAKPEKKKEVEGLLLSAALTSMITGITEPLEFTFLFVAPLLYGIHCVFAGLAYMLMHVFKVGVGMTFSGGLIDMFLFGIMQGNAKTNWIWIVIVGVVYFIVYYLLFSFLINKLDLKTPGRDDSDEVKLYRRSDVEAKKKGEAKADNVNSSDELSEMICKGLGGKKNISDVDCCATRLRCTVYKAELVNDSLLKNTGASGVVHKGNGVQIIYGPRVTVIKSNFEDYLETAPNIEYNKKDNTVKNEDKEDDIFNEDKDKKKIVKSIVISSPITGISANLDTATDEAFASRMMGDGAIVTPTDEIVVAPDDGEIIFVFDTKHAVGFTTKDGISMIIHIGIDTVKLGGQGFSVLVKAGDKMKKGDTIMKLDLEYLKQNAPSVASPVICTELADNQKIRLVAEGKINAGEELFAIDFYE</sequence>
<dbReference type="NCBIfam" id="TIGR00830">
    <property type="entry name" value="PTBA"/>
    <property type="match status" value="1"/>
</dbReference>
<dbReference type="InterPro" id="IPR018113">
    <property type="entry name" value="PTrfase_EIIB_Cys"/>
</dbReference>
<evidence type="ECO:0000256" key="12">
    <source>
        <dbReference type="SAM" id="Phobius"/>
    </source>
</evidence>
<keyword evidence="10 12" id="KW-0472">Membrane</keyword>
<dbReference type="InterPro" id="IPR050429">
    <property type="entry name" value="PTS_Glucose_EIICBA"/>
</dbReference>
<feature type="transmembrane region" description="Helical" evidence="12">
    <location>
        <begin position="391"/>
        <end position="413"/>
    </location>
</feature>
<feature type="domain" description="PTS EIIC type-1" evidence="15">
    <location>
        <begin position="3"/>
        <end position="425"/>
    </location>
</feature>
<feature type="transmembrane region" description="Helical" evidence="12">
    <location>
        <begin position="16"/>
        <end position="33"/>
    </location>
</feature>
<feature type="active site" description="Phosphocysteine intermediate; for EIIB activity" evidence="11">
    <location>
        <position position="476"/>
    </location>
</feature>
<feature type="transmembrane region" description="Helical" evidence="12">
    <location>
        <begin position="335"/>
        <end position="357"/>
    </location>
</feature>
<dbReference type="PROSITE" id="PS51093">
    <property type="entry name" value="PTS_EIIA_TYPE_1"/>
    <property type="match status" value="1"/>
</dbReference>
<dbReference type="SUPFAM" id="SSF51261">
    <property type="entry name" value="Duplicated hybrid motif"/>
    <property type="match status" value="1"/>
</dbReference>